<evidence type="ECO:0000313" key="3">
    <source>
        <dbReference type="Proteomes" id="UP000271974"/>
    </source>
</evidence>
<keyword evidence="3" id="KW-1185">Reference proteome</keyword>
<protein>
    <recommendedName>
        <fullName evidence="4">G-protein coupled receptors family 1 profile domain-containing protein</fullName>
    </recommendedName>
</protein>
<organism evidence="2 3">
    <name type="scientific">Elysia chlorotica</name>
    <name type="common">Eastern emerald elysia</name>
    <name type="synonym">Sea slug</name>
    <dbReference type="NCBI Taxonomy" id="188477"/>
    <lineage>
        <taxon>Eukaryota</taxon>
        <taxon>Metazoa</taxon>
        <taxon>Spiralia</taxon>
        <taxon>Lophotrochozoa</taxon>
        <taxon>Mollusca</taxon>
        <taxon>Gastropoda</taxon>
        <taxon>Heterobranchia</taxon>
        <taxon>Euthyneura</taxon>
        <taxon>Panpulmonata</taxon>
        <taxon>Sacoglossa</taxon>
        <taxon>Placobranchoidea</taxon>
        <taxon>Plakobranchidae</taxon>
        <taxon>Elysia</taxon>
    </lineage>
</organism>
<dbReference type="Proteomes" id="UP000271974">
    <property type="component" value="Unassembled WGS sequence"/>
</dbReference>
<keyword evidence="1" id="KW-0472">Membrane</keyword>
<feature type="transmembrane region" description="Helical" evidence="1">
    <location>
        <begin position="114"/>
        <end position="134"/>
    </location>
</feature>
<feature type="transmembrane region" description="Helical" evidence="1">
    <location>
        <begin position="177"/>
        <end position="202"/>
    </location>
</feature>
<accession>A0A3S1HNH2</accession>
<evidence type="ECO:0000313" key="2">
    <source>
        <dbReference type="EMBL" id="RUS82955.1"/>
    </source>
</evidence>
<proteinExistence type="predicted"/>
<feature type="transmembrane region" description="Helical" evidence="1">
    <location>
        <begin position="214"/>
        <end position="235"/>
    </location>
</feature>
<evidence type="ECO:0008006" key="4">
    <source>
        <dbReference type="Google" id="ProtNLM"/>
    </source>
</evidence>
<reference evidence="2 3" key="1">
    <citation type="submission" date="2019-01" db="EMBL/GenBank/DDBJ databases">
        <title>A draft genome assembly of the solar-powered sea slug Elysia chlorotica.</title>
        <authorList>
            <person name="Cai H."/>
            <person name="Li Q."/>
            <person name="Fang X."/>
            <person name="Li J."/>
            <person name="Curtis N.E."/>
            <person name="Altenburger A."/>
            <person name="Shibata T."/>
            <person name="Feng M."/>
            <person name="Maeda T."/>
            <person name="Schwartz J.A."/>
            <person name="Shigenobu S."/>
            <person name="Lundholm N."/>
            <person name="Nishiyama T."/>
            <person name="Yang H."/>
            <person name="Hasebe M."/>
            <person name="Li S."/>
            <person name="Pierce S.K."/>
            <person name="Wang J."/>
        </authorList>
    </citation>
    <scope>NUCLEOTIDE SEQUENCE [LARGE SCALE GENOMIC DNA]</scope>
    <source>
        <strain evidence="2">EC2010</strain>
        <tissue evidence="2">Whole organism of an adult</tissue>
    </source>
</reference>
<dbReference type="OrthoDB" id="6160588at2759"/>
<dbReference type="AlphaFoldDB" id="A0A3S1HNH2"/>
<feature type="non-terminal residue" evidence="2">
    <location>
        <position position="1"/>
    </location>
</feature>
<dbReference type="EMBL" id="RQTK01000264">
    <property type="protein sequence ID" value="RUS82955.1"/>
    <property type="molecule type" value="Genomic_DNA"/>
</dbReference>
<feature type="transmembrane region" description="Helical" evidence="1">
    <location>
        <begin position="56"/>
        <end position="76"/>
    </location>
</feature>
<comment type="caution">
    <text evidence="2">The sequence shown here is derived from an EMBL/GenBank/DDBJ whole genome shotgun (WGS) entry which is preliminary data.</text>
</comment>
<name>A0A3S1HNH2_ELYCH</name>
<keyword evidence="1" id="KW-1133">Transmembrane helix</keyword>
<keyword evidence="1" id="KW-0812">Transmembrane</keyword>
<gene>
    <name evidence="2" type="ORF">EGW08_009292</name>
</gene>
<sequence>LIGDHGVFFVVGWSLMILNGMHPPHSLTQDSRVVLPHPCTCSFIFPAWLKLASLAALPWLISMVTIIPLVLFNASVHKTKTYSLNGDYMLEDVMCMLIMPRAVLLTVTFMSLYLPFYVCVTALVAIIICQNSALSENCSTPDERNNHPDGNCSTGRSLESHLSFSPERYVQTPDSGVSLLALCLPNAVYLVCYTPLLVHTWLHMSGVYTPNRAYFVALFLLLSRSFLLPMSWLSFPDVRQNAYENMRFARDFMVSFCPGQVCCLRSRGMTSSTSSVTFSRLQENPNV</sequence>
<evidence type="ECO:0000256" key="1">
    <source>
        <dbReference type="SAM" id="Phobius"/>
    </source>
</evidence>